<dbReference type="SUPFAM" id="SSF50978">
    <property type="entry name" value="WD40 repeat-like"/>
    <property type="match status" value="1"/>
</dbReference>
<name>A0A1Y1UAB5_9TREE</name>
<dbReference type="InterPro" id="IPR040132">
    <property type="entry name" value="Tex1/THOC3"/>
</dbReference>
<comment type="similarity">
    <text evidence="3">Belongs to the THOC3 family.</text>
</comment>
<dbReference type="AlphaFoldDB" id="A0A1Y1UAB5"/>
<dbReference type="GeneID" id="33553831"/>
<dbReference type="FunCoup" id="A0A1Y1UAB5">
    <property type="interactions" value="537"/>
</dbReference>
<evidence type="ECO:0000256" key="5">
    <source>
        <dbReference type="SAM" id="MobiDB-lite"/>
    </source>
</evidence>
<feature type="domain" description="Anaphase-promoting complex subunit 4-like WD40" evidence="6">
    <location>
        <begin position="359"/>
        <end position="410"/>
    </location>
</feature>
<dbReference type="OrthoDB" id="340259at2759"/>
<accession>A0A1Y1UAB5</accession>
<gene>
    <name evidence="7" type="ORF">BD324DRAFT_150538</name>
</gene>
<sequence length="435" mass="47102">MVNESETNKVDFFAYNQFSARDLPVPRFGKPQLITGGVSKPVRSIAWSCDGKRLATGTEFKGLRIWETRTSSPSSSRPTPHNGHIASLAFSPVDPNILVSGCKSSSAGAVVAVWDLTSPKEAIATFNISGDVLHLAFHPSGQHFAVVCPRSNRDEVFFYHLTERDGTQVWAMREDIGMGGPGVDIGFEEINSLRFSNSGKLVCAVSNDGSINAWAYPQRPRQLKLDEPLDNVGAGKGAAETLGSTPRSGTPDRDEGEKPPAENDVEMADDSAAQADPVEADGKAMAPVQLATLSAQEIEQEKKRARQLQRLRHAVCHSASLLALAFDPLGRFLAAGGQDALLSLLDTREWICQRTFDACTGAIRHLAFSPDGELIAIGGDDNYIAVVSIFSGQTIAKLLFSGAVMALCWHPKKNWLAWSVTGKSTMPQWYVAYQE</sequence>
<evidence type="ECO:0000313" key="8">
    <source>
        <dbReference type="Proteomes" id="UP000193218"/>
    </source>
</evidence>
<dbReference type="InterPro" id="IPR036322">
    <property type="entry name" value="WD40_repeat_dom_sf"/>
</dbReference>
<evidence type="ECO:0000256" key="3">
    <source>
        <dbReference type="ARBA" id="ARBA00046343"/>
    </source>
</evidence>
<dbReference type="PANTHER" id="PTHR22839:SF0">
    <property type="entry name" value="THO COMPLEX SUBUNIT 3"/>
    <property type="match status" value="1"/>
</dbReference>
<dbReference type="InParanoid" id="A0A1Y1UAB5"/>
<dbReference type="SMART" id="SM00320">
    <property type="entry name" value="WD40"/>
    <property type="match status" value="6"/>
</dbReference>
<feature type="compositionally biased region" description="Basic and acidic residues" evidence="5">
    <location>
        <begin position="250"/>
        <end position="261"/>
    </location>
</feature>
<dbReference type="InterPro" id="IPR024977">
    <property type="entry name" value="Apc4-like_WD40_dom"/>
</dbReference>
<keyword evidence="8" id="KW-1185">Reference proteome</keyword>
<dbReference type="PANTHER" id="PTHR22839">
    <property type="entry name" value="THO COMPLEX SUBUNIT 3 THO3"/>
    <property type="match status" value="1"/>
</dbReference>
<dbReference type="Proteomes" id="UP000193218">
    <property type="component" value="Unassembled WGS sequence"/>
</dbReference>
<dbReference type="InterPro" id="IPR001680">
    <property type="entry name" value="WD40_rpt"/>
</dbReference>
<organism evidence="7 8">
    <name type="scientific">Kockovaella imperatae</name>
    <dbReference type="NCBI Taxonomy" id="4999"/>
    <lineage>
        <taxon>Eukaryota</taxon>
        <taxon>Fungi</taxon>
        <taxon>Dikarya</taxon>
        <taxon>Basidiomycota</taxon>
        <taxon>Agaricomycotina</taxon>
        <taxon>Tremellomycetes</taxon>
        <taxon>Tremellales</taxon>
        <taxon>Cuniculitremaceae</taxon>
        <taxon>Kockovaella</taxon>
    </lineage>
</organism>
<dbReference type="GO" id="GO:0000445">
    <property type="term" value="C:THO complex part of transcription export complex"/>
    <property type="evidence" value="ECO:0007669"/>
    <property type="project" value="TreeGrafter"/>
</dbReference>
<feature type="region of interest" description="Disordered" evidence="5">
    <location>
        <begin position="228"/>
        <end position="273"/>
    </location>
</feature>
<dbReference type="RefSeq" id="XP_021868699.1">
    <property type="nucleotide sequence ID" value="XM_022012023.1"/>
</dbReference>
<dbReference type="EMBL" id="NBSH01000014">
    <property type="protein sequence ID" value="ORX34436.1"/>
    <property type="molecule type" value="Genomic_DNA"/>
</dbReference>
<feature type="repeat" description="WD" evidence="4">
    <location>
        <begin position="35"/>
        <end position="76"/>
    </location>
</feature>
<dbReference type="GO" id="GO:0006406">
    <property type="term" value="P:mRNA export from nucleus"/>
    <property type="evidence" value="ECO:0007669"/>
    <property type="project" value="InterPro"/>
</dbReference>
<dbReference type="PROSITE" id="PS50082">
    <property type="entry name" value="WD_REPEATS_2"/>
    <property type="match status" value="1"/>
</dbReference>
<dbReference type="Gene3D" id="2.130.10.10">
    <property type="entry name" value="YVTN repeat-like/Quinoprotein amine dehydrogenase"/>
    <property type="match status" value="2"/>
</dbReference>
<evidence type="ECO:0000313" key="7">
    <source>
        <dbReference type="EMBL" id="ORX34436.1"/>
    </source>
</evidence>
<evidence type="ECO:0000259" key="6">
    <source>
        <dbReference type="Pfam" id="PF12894"/>
    </source>
</evidence>
<protein>
    <submittedName>
        <fullName evidence="7">WD40-repeat-containing domain protein</fullName>
    </submittedName>
</protein>
<dbReference type="Pfam" id="PF12894">
    <property type="entry name" value="ANAPC4_WD40"/>
    <property type="match status" value="1"/>
</dbReference>
<reference evidence="7 8" key="1">
    <citation type="submission" date="2017-03" db="EMBL/GenBank/DDBJ databases">
        <title>Widespread Adenine N6-methylation of Active Genes in Fungi.</title>
        <authorList>
            <consortium name="DOE Joint Genome Institute"/>
            <person name="Mondo S.J."/>
            <person name="Dannebaum R.O."/>
            <person name="Kuo R.C."/>
            <person name="Louie K.B."/>
            <person name="Bewick A.J."/>
            <person name="Labutti K."/>
            <person name="Haridas S."/>
            <person name="Kuo A."/>
            <person name="Salamov A."/>
            <person name="Ahrendt S.R."/>
            <person name="Lau R."/>
            <person name="Bowen B.P."/>
            <person name="Lipzen A."/>
            <person name="Sullivan W."/>
            <person name="Andreopoulos W.B."/>
            <person name="Clum A."/>
            <person name="Lindquist E."/>
            <person name="Daum C."/>
            <person name="Northen T.R."/>
            <person name="Ramamoorthy G."/>
            <person name="Schmitz R.J."/>
            <person name="Gryganskyi A."/>
            <person name="Culley D."/>
            <person name="Magnuson J."/>
            <person name="James T.Y."/>
            <person name="O'Malley M.A."/>
            <person name="Stajich J.E."/>
            <person name="Spatafora J.W."/>
            <person name="Visel A."/>
            <person name="Grigoriev I.V."/>
        </authorList>
    </citation>
    <scope>NUCLEOTIDE SEQUENCE [LARGE SCALE GENOMIC DNA]</scope>
    <source>
        <strain evidence="7 8">NRRL Y-17943</strain>
    </source>
</reference>
<proteinExistence type="inferred from homology"/>
<evidence type="ECO:0000256" key="2">
    <source>
        <dbReference type="ARBA" id="ARBA00022737"/>
    </source>
</evidence>
<dbReference type="InterPro" id="IPR015943">
    <property type="entry name" value="WD40/YVTN_repeat-like_dom_sf"/>
</dbReference>
<keyword evidence="1 4" id="KW-0853">WD repeat</keyword>
<evidence type="ECO:0000256" key="4">
    <source>
        <dbReference type="PROSITE-ProRule" id="PRU00221"/>
    </source>
</evidence>
<evidence type="ECO:0000256" key="1">
    <source>
        <dbReference type="ARBA" id="ARBA00022574"/>
    </source>
</evidence>
<comment type="caution">
    <text evidence="7">The sequence shown here is derived from an EMBL/GenBank/DDBJ whole genome shotgun (WGS) entry which is preliminary data.</text>
</comment>
<dbReference type="Pfam" id="PF00400">
    <property type="entry name" value="WD40"/>
    <property type="match status" value="3"/>
</dbReference>
<dbReference type="STRING" id="4999.A0A1Y1UAB5"/>
<keyword evidence="2" id="KW-0677">Repeat</keyword>